<dbReference type="Proteomes" id="UP001174909">
    <property type="component" value="Unassembled WGS sequence"/>
</dbReference>
<evidence type="ECO:0000313" key="2">
    <source>
        <dbReference type="EMBL" id="CAI8058502.1"/>
    </source>
</evidence>
<reference evidence="2" key="1">
    <citation type="submission" date="2023-03" db="EMBL/GenBank/DDBJ databases">
        <authorList>
            <person name="Steffen K."/>
            <person name="Cardenas P."/>
        </authorList>
    </citation>
    <scope>NUCLEOTIDE SEQUENCE</scope>
</reference>
<feature type="region of interest" description="Disordered" evidence="1">
    <location>
        <begin position="1"/>
        <end position="30"/>
    </location>
</feature>
<proteinExistence type="predicted"/>
<sequence length="266" mass="29119">HTCAHGDAAGDSSPNTEDAPEGRAAGCTREELPSRDVEAACHTLQPMDELPSGDVEAGCLTCQPIDPDPTIFVVLYDEPTHRALALPGAPVAQHAVHPHLSAIELKLFLMECACREAKLTYSAHAVMKDCGPPPLYHPGILRGLSERQYAEIVKALLQMLTRRLPGQRTPVSNWSLAVQGAGLNPIGHIYVFRSTNVEELQELHIRGAFARRATPIHVGVGKKYNYQTHTTMLGYTVYQGKETRERMAKGTTFTPVLSKPQGLWLQ</sequence>
<organism evidence="2 3">
    <name type="scientific">Geodia barretti</name>
    <name type="common">Barrett's horny sponge</name>
    <dbReference type="NCBI Taxonomy" id="519541"/>
    <lineage>
        <taxon>Eukaryota</taxon>
        <taxon>Metazoa</taxon>
        <taxon>Porifera</taxon>
        <taxon>Demospongiae</taxon>
        <taxon>Heteroscleromorpha</taxon>
        <taxon>Tetractinellida</taxon>
        <taxon>Astrophorina</taxon>
        <taxon>Geodiidae</taxon>
        <taxon>Geodia</taxon>
    </lineage>
</organism>
<dbReference type="EMBL" id="CASHTH010004522">
    <property type="protein sequence ID" value="CAI8058502.1"/>
    <property type="molecule type" value="Genomic_DNA"/>
</dbReference>
<evidence type="ECO:0000256" key="1">
    <source>
        <dbReference type="SAM" id="MobiDB-lite"/>
    </source>
</evidence>
<comment type="caution">
    <text evidence="2">The sequence shown here is derived from an EMBL/GenBank/DDBJ whole genome shotgun (WGS) entry which is preliminary data.</text>
</comment>
<dbReference type="AlphaFoldDB" id="A0AA35U2V6"/>
<protein>
    <submittedName>
        <fullName evidence="2">Uncharacterized protein</fullName>
    </submittedName>
</protein>
<feature type="non-terminal residue" evidence="2">
    <location>
        <position position="1"/>
    </location>
</feature>
<evidence type="ECO:0000313" key="3">
    <source>
        <dbReference type="Proteomes" id="UP001174909"/>
    </source>
</evidence>
<accession>A0AA35U2V6</accession>
<keyword evidence="3" id="KW-1185">Reference proteome</keyword>
<name>A0AA35U2V6_GEOBA</name>
<gene>
    <name evidence="2" type="ORF">GBAR_LOCUS31811</name>
</gene>